<sequence>MRYRPRRVLTSRRLLTFAALASLVIAGGGVPAGATPGSGHFTATDLRSDHLDRPLGTDDTTPALSWQTLARDQTAYEVQAATSEARLAHPDLWDTGRVSGSTPEAAYAGRALGSRQRVYWRVRAWSGRTPSAWSTPTWFETGLTTPGDWSAGWVANSQWQLSTKPTQPVVVTLPAQSARYVKLDVTKLGLPLAEQPLDSQNRMVTTGTTRRFPDLTYRLQLAELQVRDSANPGVNFADGRQKYVTASETETVRKEWEPGLIADGATTSNPEDAGNAGYQSAAHPSADADVWLTVDLGAAHTFDQVVLYPRTDTLTADGKTPNFPVDYTVQTATDAAGPFTVAETVTGQPAPAPWLPPALPVFAKDFSVHGRVTSARLYVSGLGVYVPSLNGARVGDAVLEPGNSDYADRVAYATYDVTKQLRAGANTIGLTVGNGTADSLHTSGRYRKFARTASDPQVIAQLEVTLADGTVQRIGTDASWRTTLGATTASYWYGGEDHDARREIPGWDQPGADRRSWSPVVPATSTAKLTGRQTEPVRVVEQLPGKEISRPAPGVRVYDVGRNIAGLPQITLTAPAGTAVRVYPAEALRDGQVDQSISNVGAPIWDSFTSKGATQTWHPDFTYHGFRYLEVVGVPDTAKLSVAGLRVMADNASAGEFDSSDPTLDGIHRLTRAALENNMQSILTDCPSREKLGWLEQDHLAFDTIARNYDVEAYLGKIVQDMADGQEASGLVPSTVPDYVTLAGAYRDDPNWGGALVQVPLKAYQTYGDKGLLAQYYPAMQRYLGYLQGQSARWVGGVYDYGLGDWITTESPAMPRPIVGTFGVWAVADGLAQVATALGHSADAATYRAQADTLAHAVWTKYYDPATGLFGGGGQGATALALDMGAVPGDLRAGQIQHLIDTIEAAGWHLVMGEISFPSVLRVLSNAGRDDVVYRIATQTTSPSLGHQVQAGLTALGETWDGGSGQSQDHFMLGAMDGWLTTRLTGIGQAAGSTGFRDLVIDPAVVGDLKSASGSYESEYGRISTAWTKSDREYRLTVTVPPGSTAEVHVPLFRDARGHYALPTGARLTRIDGDDAVFRVGSGSSTFRSSIPRG</sequence>
<feature type="domain" description="Bacterial alpha-L-rhamnosidase N-terminal" evidence="7">
    <location>
        <begin position="371"/>
        <end position="541"/>
    </location>
</feature>
<evidence type="ECO:0000256" key="1">
    <source>
        <dbReference type="ARBA" id="ARBA00001445"/>
    </source>
</evidence>
<dbReference type="PIRSF" id="PIRSF010631">
    <property type="entry name" value="A-rhamnsds"/>
    <property type="match status" value="1"/>
</dbReference>
<feature type="domain" description="Alpha-L-rhamnosidase concanavalin-like" evidence="6">
    <location>
        <begin position="552"/>
        <end position="645"/>
    </location>
</feature>
<dbReference type="InterPro" id="IPR016007">
    <property type="entry name" value="Alpha_rhamnosid"/>
</dbReference>
<dbReference type="EMBL" id="CP142149">
    <property type="protein sequence ID" value="WSE26584.1"/>
    <property type="molecule type" value="Genomic_DNA"/>
</dbReference>
<dbReference type="Proteomes" id="UP001330812">
    <property type="component" value="Chromosome"/>
</dbReference>
<dbReference type="Gene3D" id="2.60.40.10">
    <property type="entry name" value="Immunoglobulins"/>
    <property type="match status" value="1"/>
</dbReference>
<feature type="signal peptide" evidence="5">
    <location>
        <begin position="1"/>
        <end position="34"/>
    </location>
</feature>
<evidence type="ECO:0000259" key="7">
    <source>
        <dbReference type="Pfam" id="PF08531"/>
    </source>
</evidence>
<dbReference type="Pfam" id="PF17390">
    <property type="entry name" value="Bac_rhamnosid_C"/>
    <property type="match status" value="1"/>
</dbReference>
<keyword evidence="5" id="KW-0732">Signal</keyword>
<dbReference type="Pfam" id="PF05592">
    <property type="entry name" value="Bac_rhamnosid"/>
    <property type="match status" value="1"/>
</dbReference>
<name>A0ABZ1HYW8_9PSEU</name>
<keyword evidence="11" id="KW-1185">Reference proteome</keyword>
<evidence type="ECO:0000256" key="2">
    <source>
        <dbReference type="ARBA" id="ARBA00012652"/>
    </source>
</evidence>
<accession>A0ABZ1HYW8</accession>
<proteinExistence type="predicted"/>
<dbReference type="Gene3D" id="1.50.10.10">
    <property type="match status" value="1"/>
</dbReference>
<dbReference type="InterPro" id="IPR035396">
    <property type="entry name" value="Bac_rhamnosid6H"/>
</dbReference>
<dbReference type="InterPro" id="IPR013783">
    <property type="entry name" value="Ig-like_fold"/>
</dbReference>
<dbReference type="GO" id="GO:0016787">
    <property type="term" value="F:hydrolase activity"/>
    <property type="evidence" value="ECO:0007669"/>
    <property type="project" value="UniProtKB-KW"/>
</dbReference>
<dbReference type="Pfam" id="PF25788">
    <property type="entry name" value="Ig_Rha78A_N"/>
    <property type="match status" value="1"/>
</dbReference>
<evidence type="ECO:0000259" key="8">
    <source>
        <dbReference type="Pfam" id="PF17389"/>
    </source>
</evidence>
<feature type="region of interest" description="Disordered" evidence="4">
    <location>
        <begin position="261"/>
        <end position="281"/>
    </location>
</feature>
<feature type="chain" id="PRO_5045702592" description="alpha-L-rhamnosidase" evidence="5">
    <location>
        <begin position="35"/>
        <end position="1094"/>
    </location>
</feature>
<dbReference type="SUPFAM" id="SSF49785">
    <property type="entry name" value="Galactose-binding domain-like"/>
    <property type="match status" value="1"/>
</dbReference>
<evidence type="ECO:0000313" key="10">
    <source>
        <dbReference type="EMBL" id="WSE26584.1"/>
    </source>
</evidence>
<dbReference type="InterPro" id="IPR008928">
    <property type="entry name" value="6-hairpin_glycosidase_sf"/>
</dbReference>
<organism evidence="10 11">
    <name type="scientific">Amycolatopsis rhabdoformis</name>
    <dbReference type="NCBI Taxonomy" id="1448059"/>
    <lineage>
        <taxon>Bacteria</taxon>
        <taxon>Bacillati</taxon>
        <taxon>Actinomycetota</taxon>
        <taxon>Actinomycetes</taxon>
        <taxon>Pseudonocardiales</taxon>
        <taxon>Pseudonocardiaceae</taxon>
        <taxon>Amycolatopsis</taxon>
    </lineage>
</organism>
<dbReference type="Pfam" id="PF17389">
    <property type="entry name" value="Bac_rhamnosid6H"/>
    <property type="match status" value="1"/>
</dbReference>
<dbReference type="PANTHER" id="PTHR33307:SF11">
    <property type="entry name" value="ALPHA-L-RHAMNOSIDASE"/>
    <property type="match status" value="1"/>
</dbReference>
<keyword evidence="3 10" id="KW-0378">Hydrolase</keyword>
<dbReference type="SUPFAM" id="SSF48208">
    <property type="entry name" value="Six-hairpin glycosidases"/>
    <property type="match status" value="1"/>
</dbReference>
<protein>
    <recommendedName>
        <fullName evidence="2">alpha-L-rhamnosidase</fullName>
        <ecNumber evidence="2">3.2.1.40</ecNumber>
    </recommendedName>
</protein>
<reference evidence="10 11" key="1">
    <citation type="journal article" date="2015" name="Int. J. Syst. Evol. Microbiol.">
        <title>Amycolatopsis rhabdoformis sp. nov., an actinomycete isolated from a tropical forest soil.</title>
        <authorList>
            <person name="Souza W.R."/>
            <person name="Silva R.E."/>
            <person name="Goodfellow M."/>
            <person name="Busarakam K."/>
            <person name="Figueiro F.S."/>
            <person name="Ferreira D."/>
            <person name="Rodrigues-Filho E."/>
            <person name="Moraes L.A.B."/>
            <person name="Zucchi T.D."/>
        </authorList>
    </citation>
    <scope>NUCLEOTIDE SEQUENCE [LARGE SCALE GENOMIC DNA]</scope>
    <source>
        <strain evidence="10 11">NCIMB 14900</strain>
    </source>
</reference>
<dbReference type="Gene3D" id="2.60.120.260">
    <property type="entry name" value="Galactose-binding domain-like"/>
    <property type="match status" value="2"/>
</dbReference>
<evidence type="ECO:0000256" key="3">
    <source>
        <dbReference type="ARBA" id="ARBA00022801"/>
    </source>
</evidence>
<dbReference type="PANTHER" id="PTHR33307">
    <property type="entry name" value="ALPHA-RHAMNOSIDASE (EUROFUNG)"/>
    <property type="match status" value="1"/>
</dbReference>
<gene>
    <name evidence="10" type="ORF">VSH64_27290</name>
</gene>
<dbReference type="InterPro" id="IPR035398">
    <property type="entry name" value="Bac_rhamnosid_C"/>
</dbReference>
<dbReference type="Pfam" id="PF22633">
    <property type="entry name" value="F5_F8_type_C_2"/>
    <property type="match status" value="1"/>
</dbReference>
<dbReference type="Gene3D" id="2.60.420.10">
    <property type="entry name" value="Maltose phosphorylase, domain 3"/>
    <property type="match status" value="1"/>
</dbReference>
<dbReference type="Pfam" id="PF08531">
    <property type="entry name" value="Bac_rhamnosid_N"/>
    <property type="match status" value="1"/>
</dbReference>
<comment type="catalytic activity">
    <reaction evidence="1">
        <text>Hydrolysis of terminal non-reducing alpha-L-rhamnose residues in alpha-L-rhamnosides.</text>
        <dbReference type="EC" id="3.2.1.40"/>
    </reaction>
</comment>
<evidence type="ECO:0000256" key="5">
    <source>
        <dbReference type="SAM" id="SignalP"/>
    </source>
</evidence>
<evidence type="ECO:0000313" key="11">
    <source>
        <dbReference type="Proteomes" id="UP001330812"/>
    </source>
</evidence>
<dbReference type="InterPro" id="IPR012341">
    <property type="entry name" value="6hp_glycosidase-like_sf"/>
</dbReference>
<evidence type="ECO:0000256" key="4">
    <source>
        <dbReference type="SAM" id="MobiDB-lite"/>
    </source>
</evidence>
<feature type="domain" description="Alpha-L-rhamnosidase C-terminal" evidence="9">
    <location>
        <begin position="991"/>
        <end position="1054"/>
    </location>
</feature>
<feature type="domain" description="Alpha-L-rhamnosidase six-hairpin glycosidase" evidence="8">
    <location>
        <begin position="654"/>
        <end position="982"/>
    </location>
</feature>
<dbReference type="InterPro" id="IPR013737">
    <property type="entry name" value="Bac_rhamnosid_N"/>
</dbReference>
<dbReference type="InterPro" id="IPR008902">
    <property type="entry name" value="Rhamnosid_concanavalin"/>
</dbReference>
<dbReference type="InterPro" id="IPR008979">
    <property type="entry name" value="Galactose-bd-like_sf"/>
</dbReference>
<evidence type="ECO:0000259" key="9">
    <source>
        <dbReference type="Pfam" id="PF17390"/>
    </source>
</evidence>
<dbReference type="EC" id="3.2.1.40" evidence="2"/>
<evidence type="ECO:0000259" key="6">
    <source>
        <dbReference type="Pfam" id="PF05592"/>
    </source>
</evidence>
<dbReference type="RefSeq" id="WP_326565565.1">
    <property type="nucleotide sequence ID" value="NZ_CP142149.1"/>
</dbReference>